<dbReference type="EMBL" id="AEDD01000001">
    <property type="protein sequence ID" value="EFM12511.1"/>
    <property type="molecule type" value="Genomic_DNA"/>
</dbReference>
<keyword evidence="1" id="KW-0812">Transmembrane</keyword>
<feature type="transmembrane region" description="Helical" evidence="1">
    <location>
        <begin position="71"/>
        <end position="89"/>
    </location>
</feature>
<keyword evidence="1" id="KW-1133">Transmembrane helix</keyword>
<keyword evidence="3" id="KW-1185">Reference proteome</keyword>
<dbReference type="RefSeq" id="WP_006036040.1">
    <property type="nucleotide sequence ID" value="NZ_AEDD01000001.1"/>
</dbReference>
<evidence type="ECO:0000313" key="2">
    <source>
        <dbReference type="EMBL" id="EFM12511.1"/>
    </source>
</evidence>
<name>E0I4I0_9BACL</name>
<dbReference type="eggNOG" id="ENOG50306C9">
    <property type="taxonomic scope" value="Bacteria"/>
</dbReference>
<dbReference type="STRING" id="717606.PaecuDRAFT_0022"/>
<feature type="transmembrane region" description="Helical" evidence="1">
    <location>
        <begin position="6"/>
        <end position="29"/>
    </location>
</feature>
<proteinExistence type="predicted"/>
<organism evidence="2 3">
    <name type="scientific">Paenibacillus curdlanolyticus YK9</name>
    <dbReference type="NCBI Taxonomy" id="717606"/>
    <lineage>
        <taxon>Bacteria</taxon>
        <taxon>Bacillati</taxon>
        <taxon>Bacillota</taxon>
        <taxon>Bacilli</taxon>
        <taxon>Bacillales</taxon>
        <taxon>Paenibacillaceae</taxon>
        <taxon>Paenibacillus</taxon>
    </lineage>
</organism>
<keyword evidence="1" id="KW-0472">Membrane</keyword>
<dbReference type="OrthoDB" id="2875589at2"/>
<dbReference type="AlphaFoldDB" id="E0I4I0"/>
<accession>E0I4I0</accession>
<protein>
    <submittedName>
        <fullName evidence="2">Uncharacterized protein</fullName>
    </submittedName>
</protein>
<sequence>MALLLSGWMLYALWIVLGFMALDFLVSLYRSLRASDFSPELVLGYLKDMLYYVLPLLLLADISLLDTTGWLVSVLYYVGALGVVLKYLSSLKGKL</sequence>
<evidence type="ECO:0000256" key="1">
    <source>
        <dbReference type="SAM" id="Phobius"/>
    </source>
</evidence>
<feature type="transmembrane region" description="Helical" evidence="1">
    <location>
        <begin position="49"/>
        <end position="65"/>
    </location>
</feature>
<dbReference type="Proteomes" id="UP000005387">
    <property type="component" value="Unassembled WGS sequence"/>
</dbReference>
<reference evidence="2 3" key="1">
    <citation type="submission" date="2010-07" db="EMBL/GenBank/DDBJ databases">
        <title>The draft genome of Paenibacillus curdlanolyticus YK9.</title>
        <authorList>
            <consortium name="US DOE Joint Genome Institute (JGI-PGF)"/>
            <person name="Lucas S."/>
            <person name="Copeland A."/>
            <person name="Lapidus A."/>
            <person name="Cheng J.-F."/>
            <person name="Bruce D."/>
            <person name="Goodwin L."/>
            <person name="Pitluck S."/>
            <person name="Land M.L."/>
            <person name="Hauser L."/>
            <person name="Chang Y.-J."/>
            <person name="Jeffries C."/>
            <person name="Anderson I.J."/>
            <person name="Johnson E."/>
            <person name="Loganathan U."/>
            <person name="Mulhopadhyay B."/>
            <person name="Kyrpides N."/>
            <person name="Woyke T.J."/>
        </authorList>
    </citation>
    <scope>NUCLEOTIDE SEQUENCE [LARGE SCALE GENOMIC DNA]</scope>
    <source>
        <strain evidence="2 3">YK9</strain>
    </source>
</reference>
<evidence type="ECO:0000313" key="3">
    <source>
        <dbReference type="Proteomes" id="UP000005387"/>
    </source>
</evidence>
<gene>
    <name evidence="2" type="ORF">PaecuDRAFT_0022</name>
</gene>